<dbReference type="AlphaFoldDB" id="A0A2H0AAT6"/>
<protein>
    <submittedName>
        <fullName evidence="1">NGG1p interacting factor NIF3</fullName>
    </submittedName>
</protein>
<name>A0A2H0AAT6_9BACT</name>
<evidence type="ECO:0000313" key="2">
    <source>
        <dbReference type="Proteomes" id="UP000231067"/>
    </source>
</evidence>
<evidence type="ECO:0000313" key="1">
    <source>
        <dbReference type="EMBL" id="PIP42491.1"/>
    </source>
</evidence>
<comment type="caution">
    <text evidence="1">The sequence shown here is derived from an EMBL/GenBank/DDBJ whole genome shotgun (WGS) entry which is preliminary data.</text>
</comment>
<gene>
    <name evidence="1" type="ORF">COX18_00155</name>
</gene>
<reference evidence="1 2" key="1">
    <citation type="submission" date="2017-09" db="EMBL/GenBank/DDBJ databases">
        <title>Depth-based differentiation of microbial function through sediment-hosted aquifers and enrichment of novel symbionts in the deep terrestrial subsurface.</title>
        <authorList>
            <person name="Probst A.J."/>
            <person name="Ladd B."/>
            <person name="Jarett J.K."/>
            <person name="Geller-Mcgrath D.E."/>
            <person name="Sieber C.M."/>
            <person name="Emerson J.B."/>
            <person name="Anantharaman K."/>
            <person name="Thomas B.C."/>
            <person name="Malmstrom R."/>
            <person name="Stieglmeier M."/>
            <person name="Klingl A."/>
            <person name="Woyke T."/>
            <person name="Ryan C.M."/>
            <person name="Banfield J.F."/>
        </authorList>
    </citation>
    <scope>NUCLEOTIDE SEQUENCE [LARGE SCALE GENOMIC DNA]</scope>
    <source>
        <strain evidence="1">CG23_combo_of_CG06-09_8_20_14_all_40_23</strain>
    </source>
</reference>
<accession>A0A2H0AAT6</accession>
<dbReference type="Proteomes" id="UP000231067">
    <property type="component" value="Unassembled WGS sequence"/>
</dbReference>
<dbReference type="SUPFAM" id="SSF102705">
    <property type="entry name" value="NIF3 (NGG1p interacting factor 3)-like"/>
    <property type="match status" value="1"/>
</dbReference>
<sequence length="318" mass="35676">MFTVIELYRSGVRHGIKVDPRGEEEVTKGLKRVEQEYNEMKEEEKGEFDIERLTNPYGDTRILYGEPDRVVEHVIVGVDMEIGEVLLTERLIAKGQKIDLIIAHHPEGSALAGFYDVMHLQADFLNKHGVPINVAEGILKERISEVERRVLPINHQRAVDAARLFDIPFMCFHTPCDNMVTDFLQKRIDEDAPRTIKDTIKLLKNIPEYRQGFQQGAGPKIVAGSPDNRAGKIIVEMTGGTEGSKKAMGEFSRAGVGTIIGMHFSDDLKKEAEKNHVNLIVAGHIPSDNIGLNLMMDKLTAEHKLDIVACSGFKRIER</sequence>
<organism evidence="1 2">
    <name type="scientific">Candidatus Desantisbacteria bacterium CG23_combo_of_CG06-09_8_20_14_all_40_23</name>
    <dbReference type="NCBI Taxonomy" id="1974550"/>
    <lineage>
        <taxon>Bacteria</taxon>
        <taxon>Candidatus Desantisiibacteriota</taxon>
    </lineage>
</organism>
<dbReference type="InterPro" id="IPR036069">
    <property type="entry name" value="DUF34/NIF3_sf"/>
</dbReference>
<proteinExistence type="predicted"/>
<dbReference type="EMBL" id="PCSH01000004">
    <property type="protein sequence ID" value="PIP42491.1"/>
    <property type="molecule type" value="Genomic_DNA"/>
</dbReference>